<name>A0A512DYC3_9PROT</name>
<feature type="domain" description="DUF4351" evidence="1">
    <location>
        <begin position="231"/>
        <end position="280"/>
    </location>
</feature>
<dbReference type="Pfam" id="PF14261">
    <property type="entry name" value="DUF4351"/>
    <property type="match status" value="1"/>
</dbReference>
<dbReference type="InterPro" id="IPR025587">
    <property type="entry name" value="DUF4351"/>
</dbReference>
<evidence type="ECO:0000313" key="3">
    <source>
        <dbReference type="Proteomes" id="UP000321523"/>
    </source>
</evidence>
<evidence type="ECO:0000259" key="1">
    <source>
        <dbReference type="Pfam" id="PF14261"/>
    </source>
</evidence>
<organism evidence="2 3">
    <name type="scientific">Skermanella aerolata</name>
    <dbReference type="NCBI Taxonomy" id="393310"/>
    <lineage>
        <taxon>Bacteria</taxon>
        <taxon>Pseudomonadati</taxon>
        <taxon>Pseudomonadota</taxon>
        <taxon>Alphaproteobacteria</taxon>
        <taxon>Rhodospirillales</taxon>
        <taxon>Azospirillaceae</taxon>
        <taxon>Skermanella</taxon>
    </lineage>
</organism>
<gene>
    <name evidence="2" type="ORF">SAE02_56030</name>
</gene>
<dbReference type="PANTHER" id="PTHR34613">
    <property type="entry name" value="SLL0800 PROTEIN"/>
    <property type="match status" value="1"/>
</dbReference>
<comment type="caution">
    <text evidence="2">The sequence shown here is derived from an EMBL/GenBank/DDBJ whole genome shotgun (WGS) entry which is preliminary data.</text>
</comment>
<evidence type="ECO:0000313" key="2">
    <source>
        <dbReference type="EMBL" id="GEO41455.1"/>
    </source>
</evidence>
<dbReference type="AlphaFoldDB" id="A0A512DYC3"/>
<dbReference type="EMBL" id="BJYZ01000028">
    <property type="protein sequence ID" value="GEO41455.1"/>
    <property type="molecule type" value="Genomic_DNA"/>
</dbReference>
<reference evidence="2 3" key="1">
    <citation type="submission" date="2019-07" db="EMBL/GenBank/DDBJ databases">
        <title>Whole genome shotgun sequence of Skermanella aerolata NBRC 106429.</title>
        <authorList>
            <person name="Hosoyama A."/>
            <person name="Uohara A."/>
            <person name="Ohji S."/>
            <person name="Ichikawa N."/>
        </authorList>
    </citation>
    <scope>NUCLEOTIDE SEQUENCE [LARGE SCALE GENOMIC DNA]</scope>
    <source>
        <strain evidence="2 3">NBRC 106429</strain>
    </source>
</reference>
<proteinExistence type="predicted"/>
<dbReference type="RefSeq" id="WP_044432427.1">
    <property type="nucleotide sequence ID" value="NZ_BJYZ01000028.1"/>
</dbReference>
<keyword evidence="3" id="KW-1185">Reference proteome</keyword>
<dbReference type="Proteomes" id="UP000321523">
    <property type="component" value="Unassembled WGS sequence"/>
</dbReference>
<accession>A0A512DYC3</accession>
<protein>
    <recommendedName>
        <fullName evidence="1">DUF4351 domain-containing protein</fullName>
    </recommendedName>
</protein>
<dbReference type="PANTHER" id="PTHR34613:SF1">
    <property type="entry name" value="SLL6017 PROTEIN"/>
    <property type="match status" value="1"/>
</dbReference>
<sequence>MAGKFDAAIKDLMWRGMPALLGLLVKTPIARILSPDFSVVKERRPDLLAEMVDRGLLHLEFQAQDARRIEWRMLDYYGEFGNRYDGVPVTQIVIYLGEKRSRMQTSIDHPNLSFSFQLIHLSDIDPTPLLDSPSPDDAVLAILCRNGNTRQNIRRILMRLAELYPGMRRDAAARLVILAQLRRAVPAVVEEVEAMGNITFDIKDHPVLNDIFEKGVVEGIGRGRLEGELLGEARGRAETLLRLLRKRFGAVPDTVVERVHAAGIEDLDRWADAVLDAPSLDTVFEPSKH</sequence>